<dbReference type="Proteomes" id="UP000886998">
    <property type="component" value="Unassembled WGS sequence"/>
</dbReference>
<reference evidence="1" key="1">
    <citation type="submission" date="2020-08" db="EMBL/GenBank/DDBJ databases">
        <title>Multicomponent nature underlies the extraordinary mechanical properties of spider dragline silk.</title>
        <authorList>
            <person name="Kono N."/>
            <person name="Nakamura H."/>
            <person name="Mori M."/>
            <person name="Yoshida Y."/>
            <person name="Ohtoshi R."/>
            <person name="Malay A.D."/>
            <person name="Moran D.A.P."/>
            <person name="Tomita M."/>
            <person name="Numata K."/>
            <person name="Arakawa K."/>
        </authorList>
    </citation>
    <scope>NUCLEOTIDE SEQUENCE</scope>
</reference>
<sequence>MSSVLESELCHVSGVCLVSGCQNSVYRHWYVQWPGGRTLSSVRGMLVSEWQNSVQRQGYVLCPSGRFLSCVRGMQSVRVSELYRSSGVLFAELCPASKIYPGAWRQNSFQCQEYIHCFRDRNLSREGLSPMGLEAELCSSSEV</sequence>
<evidence type="ECO:0000313" key="1">
    <source>
        <dbReference type="EMBL" id="GFY43568.1"/>
    </source>
</evidence>
<evidence type="ECO:0000313" key="2">
    <source>
        <dbReference type="Proteomes" id="UP000886998"/>
    </source>
</evidence>
<dbReference type="AlphaFoldDB" id="A0A8X6WYD5"/>
<accession>A0A8X6WYD5</accession>
<gene>
    <name evidence="1" type="ORF">TNIN_31581</name>
</gene>
<organism evidence="1 2">
    <name type="scientific">Trichonephila inaurata madagascariensis</name>
    <dbReference type="NCBI Taxonomy" id="2747483"/>
    <lineage>
        <taxon>Eukaryota</taxon>
        <taxon>Metazoa</taxon>
        <taxon>Ecdysozoa</taxon>
        <taxon>Arthropoda</taxon>
        <taxon>Chelicerata</taxon>
        <taxon>Arachnida</taxon>
        <taxon>Araneae</taxon>
        <taxon>Araneomorphae</taxon>
        <taxon>Entelegynae</taxon>
        <taxon>Araneoidea</taxon>
        <taxon>Nephilidae</taxon>
        <taxon>Trichonephila</taxon>
        <taxon>Trichonephila inaurata</taxon>
    </lineage>
</organism>
<comment type="caution">
    <text evidence="1">The sequence shown here is derived from an EMBL/GenBank/DDBJ whole genome shotgun (WGS) entry which is preliminary data.</text>
</comment>
<dbReference type="EMBL" id="BMAV01003764">
    <property type="protein sequence ID" value="GFY43568.1"/>
    <property type="molecule type" value="Genomic_DNA"/>
</dbReference>
<name>A0A8X6WYD5_9ARAC</name>
<proteinExistence type="predicted"/>
<keyword evidence="2" id="KW-1185">Reference proteome</keyword>
<protein>
    <submittedName>
        <fullName evidence="1">Uncharacterized protein</fullName>
    </submittedName>
</protein>